<gene>
    <name evidence="2" type="ORF">D1013_02980</name>
</gene>
<name>A0A3G2LBF4_9FLAO</name>
<dbReference type="EMBL" id="CP032050">
    <property type="protein sequence ID" value="AYN69584.1"/>
    <property type="molecule type" value="Genomic_DNA"/>
</dbReference>
<protein>
    <submittedName>
        <fullName evidence="2">Nuclear transport factor 2 family protein</fullName>
    </submittedName>
</protein>
<dbReference type="Proteomes" id="UP000276309">
    <property type="component" value="Chromosome"/>
</dbReference>
<keyword evidence="3" id="KW-1185">Reference proteome</keyword>
<dbReference type="KEGG" id="emar:D1013_02980"/>
<evidence type="ECO:0000313" key="2">
    <source>
        <dbReference type="EMBL" id="AYN69584.1"/>
    </source>
</evidence>
<dbReference type="OrthoDB" id="6692273at2"/>
<evidence type="ECO:0000259" key="1">
    <source>
        <dbReference type="Pfam" id="PF12680"/>
    </source>
</evidence>
<dbReference type="RefSeq" id="WP_121850575.1">
    <property type="nucleotide sequence ID" value="NZ_CP032050.1"/>
</dbReference>
<dbReference type="AlphaFoldDB" id="A0A3G2LBF4"/>
<dbReference type="Pfam" id="PF12680">
    <property type="entry name" value="SnoaL_2"/>
    <property type="match status" value="1"/>
</dbReference>
<reference evidence="2 3" key="1">
    <citation type="submission" date="2018-08" db="EMBL/GenBank/DDBJ databases">
        <title>The reduced genetic potential of extracellular carbohydrate catabolism in Euzebyella marina RN62, a Flavobacteriia bacterium isolated from the hadal water.</title>
        <authorList>
            <person name="Xue C."/>
        </authorList>
    </citation>
    <scope>NUCLEOTIDE SEQUENCE [LARGE SCALE GENOMIC DNA]</scope>
    <source>
        <strain evidence="2 3">RN62</strain>
    </source>
</reference>
<sequence length="125" mass="14021">MVKITAPADCDNAPKKKFLKEFNVAFAEADVDYFHDKLTDDVVWDMVGDKIIEGKENFIAALLKMKEYTAKELKIESIITHGRSAAVNGTMVMNKGNVFAFADFYEFRGAKGSLVKKLTSYVVEK</sequence>
<organism evidence="2 3">
    <name type="scientific">Euzebyella marina</name>
    <dbReference type="NCBI Taxonomy" id="1761453"/>
    <lineage>
        <taxon>Bacteria</taxon>
        <taxon>Pseudomonadati</taxon>
        <taxon>Bacteroidota</taxon>
        <taxon>Flavobacteriia</taxon>
        <taxon>Flavobacteriales</taxon>
        <taxon>Flavobacteriaceae</taxon>
        <taxon>Euzebyella</taxon>
    </lineage>
</organism>
<dbReference type="SUPFAM" id="SSF54427">
    <property type="entry name" value="NTF2-like"/>
    <property type="match status" value="1"/>
</dbReference>
<evidence type="ECO:0000313" key="3">
    <source>
        <dbReference type="Proteomes" id="UP000276309"/>
    </source>
</evidence>
<dbReference type="Gene3D" id="3.10.450.50">
    <property type="match status" value="1"/>
</dbReference>
<dbReference type="InterPro" id="IPR037401">
    <property type="entry name" value="SnoaL-like"/>
</dbReference>
<accession>A0A3G2LBF4</accession>
<proteinExistence type="predicted"/>
<feature type="domain" description="SnoaL-like" evidence="1">
    <location>
        <begin position="21"/>
        <end position="110"/>
    </location>
</feature>
<dbReference type="InterPro" id="IPR032710">
    <property type="entry name" value="NTF2-like_dom_sf"/>
</dbReference>